<feature type="region of interest" description="Disordered" evidence="1">
    <location>
        <begin position="522"/>
        <end position="543"/>
    </location>
</feature>
<feature type="region of interest" description="Disordered" evidence="1">
    <location>
        <begin position="317"/>
        <end position="464"/>
    </location>
</feature>
<protein>
    <submittedName>
        <fullName evidence="2">Uncharacterized protein</fullName>
    </submittedName>
</protein>
<evidence type="ECO:0000313" key="3">
    <source>
        <dbReference type="Proteomes" id="UP000054007"/>
    </source>
</evidence>
<evidence type="ECO:0000256" key="1">
    <source>
        <dbReference type="SAM" id="MobiDB-lite"/>
    </source>
</evidence>
<proteinExistence type="predicted"/>
<feature type="compositionally biased region" description="Basic residues" evidence="1">
    <location>
        <begin position="385"/>
        <end position="394"/>
    </location>
</feature>
<feature type="region of interest" description="Disordered" evidence="1">
    <location>
        <begin position="668"/>
        <end position="690"/>
    </location>
</feature>
<feature type="compositionally biased region" description="Low complexity" evidence="1">
    <location>
        <begin position="13"/>
        <end position="28"/>
    </location>
</feature>
<dbReference type="STRING" id="1314674.A0A0D7BHL3"/>
<dbReference type="EMBL" id="KN880489">
    <property type="protein sequence ID" value="KIY69151.1"/>
    <property type="molecule type" value="Genomic_DNA"/>
</dbReference>
<evidence type="ECO:0000313" key="2">
    <source>
        <dbReference type="EMBL" id="KIY69151.1"/>
    </source>
</evidence>
<feature type="region of interest" description="Disordered" evidence="1">
    <location>
        <begin position="559"/>
        <end position="583"/>
    </location>
</feature>
<dbReference type="Proteomes" id="UP000054007">
    <property type="component" value="Unassembled WGS sequence"/>
</dbReference>
<accession>A0A0D7BHL3</accession>
<feature type="compositionally biased region" description="Polar residues" evidence="1">
    <location>
        <begin position="406"/>
        <end position="415"/>
    </location>
</feature>
<feature type="compositionally biased region" description="Basic and acidic residues" evidence="1">
    <location>
        <begin position="416"/>
        <end position="429"/>
    </location>
</feature>
<feature type="compositionally biased region" description="Polar residues" evidence="1">
    <location>
        <begin position="137"/>
        <end position="147"/>
    </location>
</feature>
<gene>
    <name evidence="2" type="ORF">CYLTODRAFT_489163</name>
</gene>
<reference evidence="2 3" key="1">
    <citation type="journal article" date="2015" name="Fungal Genet. Biol.">
        <title>Evolution of novel wood decay mechanisms in Agaricales revealed by the genome sequences of Fistulina hepatica and Cylindrobasidium torrendii.</title>
        <authorList>
            <person name="Floudas D."/>
            <person name="Held B.W."/>
            <person name="Riley R."/>
            <person name="Nagy L.G."/>
            <person name="Koehler G."/>
            <person name="Ransdell A.S."/>
            <person name="Younus H."/>
            <person name="Chow J."/>
            <person name="Chiniquy J."/>
            <person name="Lipzen A."/>
            <person name="Tritt A."/>
            <person name="Sun H."/>
            <person name="Haridas S."/>
            <person name="LaButti K."/>
            <person name="Ohm R.A."/>
            <person name="Kues U."/>
            <person name="Blanchette R.A."/>
            <person name="Grigoriev I.V."/>
            <person name="Minto R.E."/>
            <person name="Hibbett D.S."/>
        </authorList>
    </citation>
    <scope>NUCLEOTIDE SEQUENCE [LARGE SCALE GENOMIC DNA]</scope>
    <source>
        <strain evidence="2 3">FP15055 ss-10</strain>
    </source>
</reference>
<dbReference type="AlphaFoldDB" id="A0A0D7BHL3"/>
<feature type="region of interest" description="Disordered" evidence="1">
    <location>
        <begin position="1"/>
        <end position="188"/>
    </location>
</feature>
<feature type="region of interest" description="Disordered" evidence="1">
    <location>
        <begin position="601"/>
        <end position="648"/>
    </location>
</feature>
<feature type="compositionally biased region" description="Low complexity" evidence="1">
    <location>
        <begin position="438"/>
        <end position="454"/>
    </location>
</feature>
<keyword evidence="3" id="KW-1185">Reference proteome</keyword>
<feature type="compositionally biased region" description="Polar residues" evidence="1">
    <location>
        <begin position="155"/>
        <end position="166"/>
    </location>
</feature>
<sequence length="705" mass="76773">MASAYSIGDKPSRSSGKSSHGKLSFFGFKSKKHPSLAIQDPPGAAREDNERKYANRPPSKSVSSTRSQAESSEPRTPVSPDVQRDYRHNSLLTLSDNDPFAAHAQVVIPRSPIVAEPNRLSVYSNSSTEYSKRAETNRVSYASTSSQGHDRRSVASYTRSPTSSDTSHVRKLATKKSTGDLPRSYSHATGRETAWESLMKYPNGIVDKNRHSQPDASSIARPVLRARGLTESGGGHPPNLFSDVKPVPERASPRVVVRQASMQRLAMPTSAPPAQRLPTPPAVQVPVIEDDDLPDKDYVNPLYDDISSILSRDDYMPNQHYIRKPDRSSRNGSDIDHVDLSSSPRPARTLKKSVSHNSLSKRSPSISGPASGSSTPIELSDKAPRKQRSFHHPRIPIPPIPIGLRHTNSYGSTSDNTEKERDKDKDKRGSTGGRKRLFSGSSFGRPTTSSSSSHFGDDDTRSIFSLPAEPCERDIGSYSKAPAGASFWEENFVSTTPPAEYVPKPIMTPAEMLQVEASVQESLTGGRHSRPRGMSVMSSETTASEYSLGEGLAAPFSSTTSLAPSSSYSRNMSSSQTTLTSMSSNHFVPSPISSMAIVPPTLSNTPPRPRSSRIANAETGIIPLSPPPRAKSRKKPSTETSSIHSAQRVLSIRKPSFLDIDDEVDRTMHSAVKKSSPVRAEPPPDGSFLDFARESFESERNFVDL</sequence>
<feature type="compositionally biased region" description="Basic and acidic residues" evidence="1">
    <location>
        <begin position="323"/>
        <end position="339"/>
    </location>
</feature>
<organism evidence="2 3">
    <name type="scientific">Cylindrobasidium torrendii FP15055 ss-10</name>
    <dbReference type="NCBI Taxonomy" id="1314674"/>
    <lineage>
        <taxon>Eukaryota</taxon>
        <taxon>Fungi</taxon>
        <taxon>Dikarya</taxon>
        <taxon>Basidiomycota</taxon>
        <taxon>Agaricomycotina</taxon>
        <taxon>Agaricomycetes</taxon>
        <taxon>Agaricomycetidae</taxon>
        <taxon>Agaricales</taxon>
        <taxon>Marasmiineae</taxon>
        <taxon>Physalacriaceae</taxon>
        <taxon>Cylindrobasidium</taxon>
    </lineage>
</organism>
<name>A0A0D7BHL3_9AGAR</name>
<feature type="compositionally biased region" description="Low complexity" evidence="1">
    <location>
        <begin position="363"/>
        <end position="377"/>
    </location>
</feature>
<dbReference type="OrthoDB" id="3195323at2759"/>
<feature type="compositionally biased region" description="Polar residues" evidence="1">
    <location>
        <begin position="58"/>
        <end position="71"/>
    </location>
</feature>